<dbReference type="InterPro" id="IPR029442">
    <property type="entry name" value="GyrI-like"/>
</dbReference>
<organism evidence="2 3">
    <name type="scientific">Paenibacillus spongiae</name>
    <dbReference type="NCBI Taxonomy" id="2909671"/>
    <lineage>
        <taxon>Bacteria</taxon>
        <taxon>Bacillati</taxon>
        <taxon>Bacillota</taxon>
        <taxon>Bacilli</taxon>
        <taxon>Bacillales</taxon>
        <taxon>Paenibacillaceae</taxon>
        <taxon>Paenibacillus</taxon>
    </lineage>
</organism>
<evidence type="ECO:0000259" key="1">
    <source>
        <dbReference type="Pfam" id="PF06445"/>
    </source>
</evidence>
<name>A0ABY5SFX5_9BACL</name>
<sequence length="118" mass="13185">MPDYIIGTAFQAAQANAAKKKTLDSIRRVTMNNRCEGLSVQMLHVGPYAAEPETLAALHMYMKEHSLIQNGLHHEIYVSDPRKTAPSKLRTILRLPVMPINPVRGTNGKNHVKNVRTT</sequence>
<dbReference type="Gene3D" id="3.20.80.10">
    <property type="entry name" value="Regulatory factor, effector binding domain"/>
    <property type="match status" value="1"/>
</dbReference>
<dbReference type="Proteomes" id="UP001057877">
    <property type="component" value="Chromosome"/>
</dbReference>
<accession>A0ABY5SFX5</accession>
<proteinExistence type="predicted"/>
<feature type="domain" description="GyrI-like small molecule binding" evidence="1">
    <location>
        <begin position="35"/>
        <end position="97"/>
    </location>
</feature>
<keyword evidence="3" id="KW-1185">Reference proteome</keyword>
<dbReference type="EMBL" id="CP091430">
    <property type="protein sequence ID" value="UVI31168.1"/>
    <property type="molecule type" value="Genomic_DNA"/>
</dbReference>
<evidence type="ECO:0000313" key="3">
    <source>
        <dbReference type="Proteomes" id="UP001057877"/>
    </source>
</evidence>
<dbReference type="SUPFAM" id="SSF55136">
    <property type="entry name" value="Probable bacterial effector-binding domain"/>
    <property type="match status" value="1"/>
</dbReference>
<dbReference type="Pfam" id="PF06445">
    <property type="entry name" value="GyrI-like"/>
    <property type="match status" value="1"/>
</dbReference>
<gene>
    <name evidence="2" type="ORF">L1F29_04810</name>
</gene>
<protein>
    <submittedName>
        <fullName evidence="2">GyrI-like domain-containing protein</fullName>
    </submittedName>
</protein>
<dbReference type="RefSeq" id="WP_258387232.1">
    <property type="nucleotide sequence ID" value="NZ_CP091430.1"/>
</dbReference>
<reference evidence="2" key="1">
    <citation type="submission" date="2022-01" db="EMBL/GenBank/DDBJ databases">
        <title>Paenibacillus spongiae sp. nov., isolated from marine sponge.</title>
        <authorList>
            <person name="Li Z."/>
            <person name="Zhang M."/>
        </authorList>
    </citation>
    <scope>NUCLEOTIDE SEQUENCE</scope>
    <source>
        <strain evidence="2">PHS-Z3</strain>
    </source>
</reference>
<dbReference type="InterPro" id="IPR011256">
    <property type="entry name" value="Reg_factor_effector_dom_sf"/>
</dbReference>
<evidence type="ECO:0000313" key="2">
    <source>
        <dbReference type="EMBL" id="UVI31168.1"/>
    </source>
</evidence>